<dbReference type="GO" id="GO:0035657">
    <property type="term" value="C:eRF1 methyltransferase complex"/>
    <property type="evidence" value="ECO:0007669"/>
    <property type="project" value="TreeGrafter"/>
</dbReference>
<dbReference type="Pfam" id="PF05175">
    <property type="entry name" value="MTS"/>
    <property type="match status" value="1"/>
</dbReference>
<evidence type="ECO:0000256" key="3">
    <source>
        <dbReference type="ARBA" id="ARBA00022679"/>
    </source>
</evidence>
<dbReference type="GO" id="GO:0008276">
    <property type="term" value="F:protein methyltransferase activity"/>
    <property type="evidence" value="ECO:0007669"/>
    <property type="project" value="TreeGrafter"/>
</dbReference>
<dbReference type="Gene3D" id="3.40.50.150">
    <property type="entry name" value="Vaccinia Virus protein VP39"/>
    <property type="match status" value="1"/>
</dbReference>
<dbReference type="PANTHER" id="PTHR45875">
    <property type="entry name" value="METHYLTRANSFERASE N6AMT1"/>
    <property type="match status" value="1"/>
</dbReference>
<keyword evidence="2 6" id="KW-0489">Methyltransferase</keyword>
<protein>
    <submittedName>
        <fullName evidence="6">Release factor glutamine methyltransferase prmC</fullName>
    </submittedName>
</protein>
<dbReference type="InterPro" id="IPR007848">
    <property type="entry name" value="Small_mtfrase_dom"/>
</dbReference>
<keyword evidence="7" id="KW-1185">Reference proteome</keyword>
<name>A0AAW2YW15_9EUKA</name>
<gene>
    <name evidence="6" type="ORF">AKO1_004802</name>
</gene>
<dbReference type="InterPro" id="IPR052190">
    <property type="entry name" value="Euk-Arch_PrmC-MTase"/>
</dbReference>
<evidence type="ECO:0000256" key="2">
    <source>
        <dbReference type="ARBA" id="ARBA00022603"/>
    </source>
</evidence>
<comment type="caution">
    <text evidence="6">The sequence shown here is derived from an EMBL/GenBank/DDBJ whole genome shotgun (WGS) entry which is preliminary data.</text>
</comment>
<dbReference type="InterPro" id="IPR002052">
    <property type="entry name" value="DNA_methylase_N6_adenine_CS"/>
</dbReference>
<dbReference type="CDD" id="cd02440">
    <property type="entry name" value="AdoMet_MTases"/>
    <property type="match status" value="1"/>
</dbReference>
<dbReference type="AlphaFoldDB" id="A0AAW2YW15"/>
<organism evidence="6 7">
    <name type="scientific">Acrasis kona</name>
    <dbReference type="NCBI Taxonomy" id="1008807"/>
    <lineage>
        <taxon>Eukaryota</taxon>
        <taxon>Discoba</taxon>
        <taxon>Heterolobosea</taxon>
        <taxon>Tetramitia</taxon>
        <taxon>Eutetramitia</taxon>
        <taxon>Acrasidae</taxon>
        <taxon>Acrasis</taxon>
    </lineage>
</organism>
<dbReference type="Proteomes" id="UP001431209">
    <property type="component" value="Unassembled WGS sequence"/>
</dbReference>
<dbReference type="InterPro" id="IPR029063">
    <property type="entry name" value="SAM-dependent_MTases_sf"/>
</dbReference>
<dbReference type="GO" id="GO:0003676">
    <property type="term" value="F:nucleic acid binding"/>
    <property type="evidence" value="ECO:0007669"/>
    <property type="project" value="InterPro"/>
</dbReference>
<evidence type="ECO:0000313" key="7">
    <source>
        <dbReference type="Proteomes" id="UP001431209"/>
    </source>
</evidence>
<dbReference type="GO" id="GO:0008757">
    <property type="term" value="F:S-adenosylmethionine-dependent methyltransferase activity"/>
    <property type="evidence" value="ECO:0007669"/>
    <property type="project" value="TreeGrafter"/>
</dbReference>
<evidence type="ECO:0000259" key="5">
    <source>
        <dbReference type="Pfam" id="PF05175"/>
    </source>
</evidence>
<dbReference type="GO" id="GO:0032259">
    <property type="term" value="P:methylation"/>
    <property type="evidence" value="ECO:0007669"/>
    <property type="project" value="UniProtKB-KW"/>
</dbReference>
<sequence length="336" mass="37959">MEDKYKVLLEQGKALQESGYRFITPTPESHKRVLERSAGQRAATSRDVFGWNRKFSPKDSQKLGISESVLQELRDQKFITHPNQQSGDDLLRSDIRYSSARPLNDTPDAKDLLFVHSGYPTVQEDSIFFGPDSYRYLNFLRDKVATLRENFSSVVDIGSGSGVGGLFFKDVSDEILLTDINDLSFQYQLVNTELNNVPKGKVFQLKSDIMKQIEQNKQFDLVVSNPPYMVDTSRETVRAYRNGGGDRGIELSLRIVRESIPYLRSGGILALYTGVPIVDGLDVFSEAILKELYDNKDLESVHYYEIDPDVFGEELSTEVYGDVDRIAVTGLVLVKK</sequence>
<evidence type="ECO:0000256" key="4">
    <source>
        <dbReference type="ARBA" id="ARBA00022691"/>
    </source>
</evidence>
<keyword evidence="3" id="KW-0808">Transferase</keyword>
<evidence type="ECO:0000313" key="6">
    <source>
        <dbReference type="EMBL" id="KAL0481325.1"/>
    </source>
</evidence>
<dbReference type="PANTHER" id="PTHR45875:SF1">
    <property type="entry name" value="METHYLTRANSFERASE N6AMT1"/>
    <property type="match status" value="1"/>
</dbReference>
<dbReference type="EMBL" id="JAOPGA020000752">
    <property type="protein sequence ID" value="KAL0481325.1"/>
    <property type="molecule type" value="Genomic_DNA"/>
</dbReference>
<feature type="domain" description="Methyltransferase small" evidence="5">
    <location>
        <begin position="146"/>
        <end position="233"/>
    </location>
</feature>
<comment type="similarity">
    <text evidence="1">Belongs to the eukaryotic/archaeal PrmC-related family.</text>
</comment>
<evidence type="ECO:0000256" key="1">
    <source>
        <dbReference type="ARBA" id="ARBA00006149"/>
    </source>
</evidence>
<dbReference type="SUPFAM" id="SSF53335">
    <property type="entry name" value="S-adenosyl-L-methionine-dependent methyltransferases"/>
    <property type="match status" value="1"/>
</dbReference>
<keyword evidence="4" id="KW-0949">S-adenosyl-L-methionine</keyword>
<dbReference type="PROSITE" id="PS00092">
    <property type="entry name" value="N6_MTASE"/>
    <property type="match status" value="1"/>
</dbReference>
<reference evidence="6 7" key="1">
    <citation type="submission" date="2024-03" db="EMBL/GenBank/DDBJ databases">
        <title>The Acrasis kona genome and developmental transcriptomes reveal deep origins of eukaryotic multicellular pathways.</title>
        <authorList>
            <person name="Sheikh S."/>
            <person name="Fu C.-J."/>
            <person name="Brown M.W."/>
            <person name="Baldauf S.L."/>
        </authorList>
    </citation>
    <scope>NUCLEOTIDE SEQUENCE [LARGE SCALE GENOMIC DNA]</scope>
    <source>
        <strain evidence="6 7">ATCC MYA-3509</strain>
    </source>
</reference>
<proteinExistence type="inferred from homology"/>
<accession>A0AAW2YW15</accession>